<gene>
    <name evidence="4" type="ORF">FHP91_18870</name>
</gene>
<dbReference type="NCBIfam" id="TIGR01730">
    <property type="entry name" value="RND_mfp"/>
    <property type="match status" value="1"/>
</dbReference>
<accession>A0A557QGD2</accession>
<dbReference type="InterPro" id="IPR058647">
    <property type="entry name" value="BSH_CzcB-like"/>
</dbReference>
<dbReference type="Gene3D" id="1.10.287.470">
    <property type="entry name" value="Helix hairpin bin"/>
    <property type="match status" value="1"/>
</dbReference>
<dbReference type="Gene3D" id="2.40.30.170">
    <property type="match status" value="1"/>
</dbReference>
<dbReference type="PANTHER" id="PTHR30469:SF38">
    <property type="entry name" value="HLYD FAMILY SECRETION PROTEIN"/>
    <property type="match status" value="1"/>
</dbReference>
<dbReference type="InterPro" id="IPR006143">
    <property type="entry name" value="RND_pump_MFP"/>
</dbReference>
<comment type="caution">
    <text evidence="4">The sequence shown here is derived from an EMBL/GenBank/DDBJ whole genome shotgun (WGS) entry which is preliminary data.</text>
</comment>
<proteinExistence type="inferred from homology"/>
<feature type="chain" id="PRO_5022235900" evidence="2">
    <location>
        <begin position="20"/>
        <end position="331"/>
    </location>
</feature>
<evidence type="ECO:0000256" key="1">
    <source>
        <dbReference type="ARBA" id="ARBA00009477"/>
    </source>
</evidence>
<dbReference type="RefSeq" id="WP_144311047.1">
    <property type="nucleotide sequence ID" value="NZ_VMNK01000018.1"/>
</dbReference>
<dbReference type="SUPFAM" id="SSF111369">
    <property type="entry name" value="HlyD-like secretion proteins"/>
    <property type="match status" value="1"/>
</dbReference>
<comment type="similarity">
    <text evidence="1">Belongs to the membrane fusion protein (MFP) (TC 8.A.1) family.</text>
</comment>
<keyword evidence="2" id="KW-0732">Signal</keyword>
<organism evidence="4 5">
    <name type="scientific">Denitromonas halophila</name>
    <dbReference type="NCBI Taxonomy" id="1629404"/>
    <lineage>
        <taxon>Bacteria</taxon>
        <taxon>Pseudomonadati</taxon>
        <taxon>Pseudomonadota</taxon>
        <taxon>Betaproteobacteria</taxon>
        <taxon>Rhodocyclales</taxon>
        <taxon>Zoogloeaceae</taxon>
        <taxon>Denitromonas</taxon>
    </lineage>
</organism>
<dbReference type="OrthoDB" id="5502471at2"/>
<evidence type="ECO:0000313" key="4">
    <source>
        <dbReference type="EMBL" id="TVO51959.1"/>
    </source>
</evidence>
<dbReference type="AlphaFoldDB" id="A0A557QGD2"/>
<dbReference type="GO" id="GO:0015562">
    <property type="term" value="F:efflux transmembrane transporter activity"/>
    <property type="evidence" value="ECO:0007669"/>
    <property type="project" value="TreeGrafter"/>
</dbReference>
<dbReference type="PANTHER" id="PTHR30469">
    <property type="entry name" value="MULTIDRUG RESISTANCE PROTEIN MDTA"/>
    <property type="match status" value="1"/>
</dbReference>
<keyword evidence="5" id="KW-1185">Reference proteome</keyword>
<feature type="domain" description="CzcB-like barrel-sandwich hybrid" evidence="3">
    <location>
        <begin position="52"/>
        <end position="187"/>
    </location>
</feature>
<dbReference type="Proteomes" id="UP000319502">
    <property type="component" value="Unassembled WGS sequence"/>
</dbReference>
<protein>
    <submittedName>
        <fullName evidence="4">Efflux RND transporter periplasmic adaptor subunit</fullName>
    </submittedName>
</protein>
<dbReference type="Gene3D" id="2.40.50.100">
    <property type="match status" value="1"/>
</dbReference>
<sequence>MTSLRFLALCALLPLAAQAAELTTRPLSELAVYPVYRVNATANALDEAQLGMAVSGRIKTLPVRVGETVKRGSTLLALDDREHRIERDRAKAQVALVASQLRLAESQLAQNRALAKREFLSADALRVKETELAVRKNELAATRQQLAAAELALSRTSLTAPFDGVVKSRLASVGDYVSPGAPVLVLAATATPEVRASVPVSQIASVRAAKAWVLDAAGLEVPLALQRVSPLVDRVAQAQDVIFAPSGPMPIGLAGEVRWQGERPMLPPAYVQKRDGVFGVYVMTGDAPVFRALPEAQQGRPVLVPTDWPATLPVVDEGRFQIGLKPVGAMQ</sequence>
<evidence type="ECO:0000259" key="3">
    <source>
        <dbReference type="Pfam" id="PF25973"/>
    </source>
</evidence>
<evidence type="ECO:0000313" key="5">
    <source>
        <dbReference type="Proteomes" id="UP000319502"/>
    </source>
</evidence>
<evidence type="ECO:0000256" key="2">
    <source>
        <dbReference type="SAM" id="SignalP"/>
    </source>
</evidence>
<dbReference type="Pfam" id="PF25973">
    <property type="entry name" value="BSH_CzcB"/>
    <property type="match status" value="1"/>
</dbReference>
<dbReference type="GO" id="GO:1990281">
    <property type="term" value="C:efflux pump complex"/>
    <property type="evidence" value="ECO:0007669"/>
    <property type="project" value="TreeGrafter"/>
</dbReference>
<name>A0A557QGD2_9RHOO</name>
<feature type="signal peptide" evidence="2">
    <location>
        <begin position="1"/>
        <end position="19"/>
    </location>
</feature>
<reference evidence="4 5" key="1">
    <citation type="submission" date="2019-07" db="EMBL/GenBank/DDBJ databases">
        <title>The pathways for chlorine oxyanion respiration interact through the shared metabolite chlorate.</title>
        <authorList>
            <person name="Barnum T.P."/>
            <person name="Cheng Y."/>
            <person name="Hill K.A."/>
            <person name="Lucas L.N."/>
            <person name="Carlson H.K."/>
            <person name="Coates J.D."/>
        </authorList>
    </citation>
    <scope>NUCLEOTIDE SEQUENCE [LARGE SCALE GENOMIC DNA]</scope>
    <source>
        <strain evidence="4 5">SFB-3</strain>
    </source>
</reference>
<dbReference type="EMBL" id="VMNK01000018">
    <property type="protein sequence ID" value="TVO51959.1"/>
    <property type="molecule type" value="Genomic_DNA"/>
</dbReference>